<feature type="transmembrane region" description="Helical" evidence="2">
    <location>
        <begin position="78"/>
        <end position="96"/>
    </location>
</feature>
<keyword evidence="2" id="KW-1133">Transmembrane helix</keyword>
<feature type="transmembrane region" description="Helical" evidence="2">
    <location>
        <begin position="38"/>
        <end position="58"/>
    </location>
</feature>
<sequence>MKKGTIKESKGEPLHRGEEYDNENMKPRFEFIFKKKNYMWMIIGLVVIVTGFALMAGGGSDNPEVFNEAIFSWRRIRLAPTLVLIGFGIEMYAILLNPDK</sequence>
<dbReference type="AlphaFoldDB" id="A0A081D6J3"/>
<evidence type="ECO:0008006" key="5">
    <source>
        <dbReference type="Google" id="ProtNLM"/>
    </source>
</evidence>
<keyword evidence="2" id="KW-0472">Membrane</keyword>
<keyword evidence="2" id="KW-0812">Transmembrane</keyword>
<proteinExistence type="predicted"/>
<dbReference type="EMBL" id="BBLG01000001">
    <property type="protein sequence ID" value="GAK74539.1"/>
    <property type="molecule type" value="Genomic_DNA"/>
</dbReference>
<evidence type="ECO:0000256" key="1">
    <source>
        <dbReference type="SAM" id="MobiDB-lite"/>
    </source>
</evidence>
<comment type="caution">
    <text evidence="3">The sequence shown here is derived from an EMBL/GenBank/DDBJ whole genome shotgun (WGS) entry which is preliminary data.</text>
</comment>
<name>A0A081D6J3_NONUL</name>
<dbReference type="Pfam" id="PF11297">
    <property type="entry name" value="DUF3098"/>
    <property type="match status" value="1"/>
</dbReference>
<protein>
    <recommendedName>
        <fullName evidence="5">DUF3098 domain-containing protein</fullName>
    </recommendedName>
</protein>
<accession>A0A081D6J3</accession>
<evidence type="ECO:0000256" key="2">
    <source>
        <dbReference type="SAM" id="Phobius"/>
    </source>
</evidence>
<evidence type="ECO:0000313" key="4">
    <source>
        <dbReference type="Proteomes" id="UP000028980"/>
    </source>
</evidence>
<gene>
    <name evidence="3" type="ORF">JCM19296_117</name>
</gene>
<organism evidence="3 4">
    <name type="scientific">Nonlabens ulvanivorans</name>
    <name type="common">Persicivirga ulvanivorans</name>
    <dbReference type="NCBI Taxonomy" id="906888"/>
    <lineage>
        <taxon>Bacteria</taxon>
        <taxon>Pseudomonadati</taxon>
        <taxon>Bacteroidota</taxon>
        <taxon>Flavobacteriia</taxon>
        <taxon>Flavobacteriales</taxon>
        <taxon>Flavobacteriaceae</taxon>
        <taxon>Nonlabens</taxon>
    </lineage>
</organism>
<reference evidence="3 4" key="1">
    <citation type="journal article" date="2014" name="Genome Announc.">
        <title>Draft Genome Sequences of Marine Flavobacterium Nonlabens Strains NR17, NR24, NR27, NR32, NR33, and Ara13.</title>
        <authorList>
            <person name="Nakanishi M."/>
            <person name="Meirelles P."/>
            <person name="Suzuki R."/>
            <person name="Takatani N."/>
            <person name="Mino S."/>
            <person name="Suda W."/>
            <person name="Oshima K."/>
            <person name="Hattori M."/>
            <person name="Ohkuma M."/>
            <person name="Hosokawa M."/>
            <person name="Miyashita K."/>
            <person name="Thompson F.L."/>
            <person name="Niwa A."/>
            <person name="Sawabe T."/>
            <person name="Sawabe T."/>
        </authorList>
    </citation>
    <scope>NUCLEOTIDE SEQUENCE [LARGE SCALE GENOMIC DNA]</scope>
    <source>
        <strain evidence="4">JCM19296</strain>
    </source>
</reference>
<dbReference type="InterPro" id="IPR021448">
    <property type="entry name" value="DUF3098"/>
</dbReference>
<evidence type="ECO:0000313" key="3">
    <source>
        <dbReference type="EMBL" id="GAK74539.1"/>
    </source>
</evidence>
<dbReference type="Proteomes" id="UP000028980">
    <property type="component" value="Unassembled WGS sequence"/>
</dbReference>
<feature type="region of interest" description="Disordered" evidence="1">
    <location>
        <begin position="1"/>
        <end position="20"/>
    </location>
</feature>